<comment type="function">
    <text evidence="7">RNA helicase.</text>
</comment>
<feature type="compositionally biased region" description="Low complexity" evidence="9">
    <location>
        <begin position="795"/>
        <end position="805"/>
    </location>
</feature>
<dbReference type="CDD" id="cd18787">
    <property type="entry name" value="SF2_C_DEAD"/>
    <property type="match status" value="1"/>
</dbReference>
<keyword evidence="3 7" id="KW-0347">Helicase</keyword>
<dbReference type="SMART" id="SM00487">
    <property type="entry name" value="DEXDc"/>
    <property type="match status" value="1"/>
</dbReference>
<dbReference type="GO" id="GO:0005524">
    <property type="term" value="F:ATP binding"/>
    <property type="evidence" value="ECO:0007669"/>
    <property type="project" value="UniProtKB-UniRule"/>
</dbReference>
<dbReference type="InterPro" id="IPR011545">
    <property type="entry name" value="DEAD/DEAH_box_helicase_dom"/>
</dbReference>
<dbReference type="GO" id="GO:0003724">
    <property type="term" value="F:RNA helicase activity"/>
    <property type="evidence" value="ECO:0007669"/>
    <property type="project" value="UniProtKB-EC"/>
</dbReference>
<dbReference type="GO" id="GO:0016787">
    <property type="term" value="F:hydrolase activity"/>
    <property type="evidence" value="ECO:0007669"/>
    <property type="project" value="UniProtKB-KW"/>
</dbReference>
<feature type="domain" description="Helicase ATP-binding" evidence="10">
    <location>
        <begin position="70"/>
        <end position="244"/>
    </location>
</feature>
<dbReference type="InterPro" id="IPR027417">
    <property type="entry name" value="P-loop_NTPase"/>
</dbReference>
<accession>A0A2P2I6E4</accession>
<keyword evidence="5 7" id="KW-0694">RNA-binding</keyword>
<dbReference type="Pfam" id="PF00271">
    <property type="entry name" value="Helicase_C"/>
    <property type="match status" value="1"/>
</dbReference>
<reference evidence="13" key="1">
    <citation type="journal article" date="2018" name="Biosci. Biotechnol. Biochem.">
        <title>Polysaccharide hydrolase of the hadal zone amphipods Hirondellea gigas.</title>
        <authorList>
            <person name="Kobayashi H."/>
            <person name="Nagahama T."/>
            <person name="Arai W."/>
            <person name="Sasagawa Y."/>
            <person name="Umeda M."/>
            <person name="Hayashi T."/>
            <person name="Nikaido I."/>
            <person name="Watanabe H."/>
            <person name="Oguri K."/>
            <person name="Kitazato H."/>
            <person name="Fujioka K."/>
            <person name="Kido Y."/>
            <person name="Takami H."/>
        </authorList>
    </citation>
    <scope>NUCLEOTIDE SEQUENCE</scope>
    <source>
        <tissue evidence="13">Whole body</tissue>
    </source>
</reference>
<feature type="compositionally biased region" description="Basic and acidic residues" evidence="9">
    <location>
        <begin position="722"/>
        <end position="733"/>
    </location>
</feature>
<evidence type="ECO:0000259" key="10">
    <source>
        <dbReference type="PROSITE" id="PS51192"/>
    </source>
</evidence>
<keyword evidence="1 7" id="KW-0547">Nucleotide-binding</keyword>
<name>A0A2P2I6E4_9CRUS</name>
<evidence type="ECO:0000256" key="9">
    <source>
        <dbReference type="SAM" id="MobiDB-lite"/>
    </source>
</evidence>
<dbReference type="EC" id="3.6.4.13" evidence="7"/>
<feature type="region of interest" description="Disordered" evidence="9">
    <location>
        <begin position="661"/>
        <end position="821"/>
    </location>
</feature>
<evidence type="ECO:0000313" key="13">
    <source>
        <dbReference type="EMBL" id="LAB69578.1"/>
    </source>
</evidence>
<dbReference type="PROSITE" id="PS51192">
    <property type="entry name" value="HELICASE_ATP_BIND_1"/>
    <property type="match status" value="1"/>
</dbReference>
<evidence type="ECO:0000259" key="11">
    <source>
        <dbReference type="PROSITE" id="PS51194"/>
    </source>
</evidence>
<dbReference type="SMART" id="SM00490">
    <property type="entry name" value="HELICc"/>
    <property type="match status" value="1"/>
</dbReference>
<dbReference type="EMBL" id="IACF01003976">
    <property type="protein sequence ID" value="LAB69578.1"/>
    <property type="molecule type" value="mRNA"/>
</dbReference>
<evidence type="ECO:0000256" key="2">
    <source>
        <dbReference type="ARBA" id="ARBA00022801"/>
    </source>
</evidence>
<dbReference type="Pfam" id="PF13959">
    <property type="entry name" value="CTE_SPB4"/>
    <property type="match status" value="1"/>
</dbReference>
<dbReference type="GO" id="GO:0003723">
    <property type="term" value="F:RNA binding"/>
    <property type="evidence" value="ECO:0007669"/>
    <property type="project" value="UniProtKB-UniRule"/>
</dbReference>
<feature type="coiled-coil region" evidence="8">
    <location>
        <begin position="6"/>
        <end position="33"/>
    </location>
</feature>
<keyword evidence="4 7" id="KW-0067">ATP-binding</keyword>
<dbReference type="PROSITE" id="PS51194">
    <property type="entry name" value="HELICASE_CTER"/>
    <property type="match status" value="1"/>
</dbReference>
<dbReference type="Gene3D" id="3.40.50.300">
    <property type="entry name" value="P-loop containing nucleotide triphosphate hydrolases"/>
    <property type="match status" value="2"/>
</dbReference>
<comment type="domain">
    <text evidence="7">The Q motif is unique to and characteristic of the DEAD box family of RNA helicases and controls ATP binding and hydrolysis.</text>
</comment>
<feature type="compositionally biased region" description="Basic and acidic residues" evidence="9">
    <location>
        <begin position="549"/>
        <end position="560"/>
    </location>
</feature>
<organism evidence="13">
    <name type="scientific">Hirondellea gigas</name>
    <dbReference type="NCBI Taxonomy" id="1518452"/>
    <lineage>
        <taxon>Eukaryota</taxon>
        <taxon>Metazoa</taxon>
        <taxon>Ecdysozoa</taxon>
        <taxon>Arthropoda</taxon>
        <taxon>Crustacea</taxon>
        <taxon>Multicrustacea</taxon>
        <taxon>Malacostraca</taxon>
        <taxon>Eumalacostraca</taxon>
        <taxon>Peracarida</taxon>
        <taxon>Amphipoda</taxon>
        <taxon>Amphilochidea</taxon>
        <taxon>Lysianassida</taxon>
        <taxon>Lysianassidira</taxon>
        <taxon>Lysianassoidea</taxon>
        <taxon>Lysianassidae</taxon>
        <taxon>Hirondellea</taxon>
    </lineage>
</organism>
<dbReference type="InterPro" id="IPR014014">
    <property type="entry name" value="RNA_helicase_DEAD_Q_motif"/>
</dbReference>
<evidence type="ECO:0000256" key="8">
    <source>
        <dbReference type="SAM" id="Coils"/>
    </source>
</evidence>
<dbReference type="SUPFAM" id="SSF52540">
    <property type="entry name" value="P-loop containing nucleoside triphosphate hydrolases"/>
    <property type="match status" value="1"/>
</dbReference>
<proteinExistence type="evidence at transcript level"/>
<evidence type="ECO:0000256" key="3">
    <source>
        <dbReference type="ARBA" id="ARBA00022806"/>
    </source>
</evidence>
<evidence type="ECO:0000256" key="4">
    <source>
        <dbReference type="ARBA" id="ARBA00022840"/>
    </source>
</evidence>
<comment type="similarity">
    <text evidence="7">Belongs to the DEAD box helicase family.</text>
</comment>
<feature type="compositionally biased region" description="Basic residues" evidence="9">
    <location>
        <begin position="680"/>
        <end position="689"/>
    </location>
</feature>
<dbReference type="InterPro" id="IPR014001">
    <property type="entry name" value="Helicase_ATP-bd"/>
</dbReference>
<dbReference type="Pfam" id="PF00270">
    <property type="entry name" value="DEAD"/>
    <property type="match status" value="1"/>
</dbReference>
<feature type="region of interest" description="Disordered" evidence="9">
    <location>
        <begin position="513"/>
        <end position="560"/>
    </location>
</feature>
<feature type="domain" description="Helicase C-terminal" evidence="11">
    <location>
        <begin position="273"/>
        <end position="429"/>
    </location>
</feature>
<evidence type="ECO:0000256" key="5">
    <source>
        <dbReference type="ARBA" id="ARBA00022884"/>
    </source>
</evidence>
<dbReference type="PANTHER" id="PTHR24031">
    <property type="entry name" value="RNA HELICASE"/>
    <property type="match status" value="1"/>
</dbReference>
<evidence type="ECO:0000256" key="1">
    <source>
        <dbReference type="ARBA" id="ARBA00022741"/>
    </source>
</evidence>
<feature type="compositionally biased region" description="Acidic residues" evidence="9">
    <location>
        <begin position="537"/>
        <end position="548"/>
    </location>
</feature>
<dbReference type="SMART" id="SM01178">
    <property type="entry name" value="DUF4217"/>
    <property type="match status" value="1"/>
</dbReference>
<dbReference type="AlphaFoldDB" id="A0A2P2I6E4"/>
<evidence type="ECO:0000256" key="6">
    <source>
        <dbReference type="PROSITE-ProRule" id="PRU00552"/>
    </source>
</evidence>
<evidence type="ECO:0000256" key="7">
    <source>
        <dbReference type="RuleBase" id="RU365068"/>
    </source>
</evidence>
<evidence type="ECO:0000259" key="12">
    <source>
        <dbReference type="PROSITE" id="PS51195"/>
    </source>
</evidence>
<dbReference type="InterPro" id="IPR025313">
    <property type="entry name" value="SPB4-like_CTE"/>
</dbReference>
<feature type="compositionally biased region" description="Acidic residues" evidence="9">
    <location>
        <begin position="698"/>
        <end position="707"/>
    </location>
</feature>
<feature type="compositionally biased region" description="Polar residues" evidence="9">
    <location>
        <begin position="735"/>
        <end position="748"/>
    </location>
</feature>
<sequence length="836" mass="94704">MWKVQRKKIKQSKEENEREVLILEKQIQELKHKDPQTLTRFNKFPISKNTLRAMKVCKFIHPTLVQQLVLPHALQGVDVVVDAKTGSGKTLAFVIPMVEALYRACWCRSWGLAAIIVAPTRELAYQVHEVVKRIIQFHKFTSALIIGGKDLAAEYHHIGGFNILVCTPGRLHQHVEQSPNFNVSTLKLFVIDEADLCLSMGFADMMNTILRELPRERQTMLFSATQTRNINTLIKSGCTKPVFCSTDEYAPAATPSKLKQSYSICEAHDKIAYIFSFLKYYKKKKVLVFLSTCKQVKFLSAVLSSLKHGRKVLDMHGCMKQHLRMKIYNLFQSEKNCVMIATDIASRGLDFSGVEWVVSLDCPENVTTYIHRVGRTARYFGEGEALLLLTQRESDAMIAQLCQHRVPLQHLEVESGMLSRLDSRVEDVLLKKPEVLAMAQRAFKAYLKNLHYMKNKDVFDAESIDRDRLARSYGLVTTPQVKFVECLIKEEEQQQFAQVYKTYGGAAEESAVDDLTNNNNSGLDGTSNASHNGSYDADSDDEEGQDESDGSKSNDQTKENVLENTSSLARAYYKNDSVKRAAIIAKECPYKERFEELFVTVSELSGALAEPPKDYSKYLLKVKKKPGDDDSQTDHQTCQESSSCLTLSGVKAIVERYRKQNKLSHKRKLKERRWETTRKRQEKKGGKKHEKADKTAGSDEDDSDGELDPFTQQIIDELPDPDEIRRRKGRENEQQQDGSSDEFFNTSGGYVEGDNSGVHIKRKMDKRKREPSNREEDKFCKRLHVEDSDGAESCSSDGGSDQDYGSDSDRARGSSLHGLSLQQQEDLALKLLMGTS</sequence>
<keyword evidence="8" id="KW-0175">Coiled coil</keyword>
<keyword evidence="2 7" id="KW-0378">Hydrolase</keyword>
<feature type="compositionally biased region" description="Basic residues" evidence="9">
    <location>
        <begin position="661"/>
        <end position="671"/>
    </location>
</feature>
<feature type="compositionally biased region" description="Polar residues" evidence="9">
    <location>
        <begin position="515"/>
        <end position="533"/>
    </location>
</feature>
<feature type="short sequence motif" description="Q motif" evidence="6">
    <location>
        <begin position="39"/>
        <end position="67"/>
    </location>
</feature>
<protein>
    <recommendedName>
        <fullName evidence="7">ATP-dependent RNA helicase</fullName>
        <ecNumber evidence="7">3.6.4.13</ecNumber>
    </recommendedName>
</protein>
<comment type="catalytic activity">
    <reaction evidence="7">
        <text>ATP + H2O = ADP + phosphate + H(+)</text>
        <dbReference type="Rhea" id="RHEA:13065"/>
        <dbReference type="ChEBI" id="CHEBI:15377"/>
        <dbReference type="ChEBI" id="CHEBI:15378"/>
        <dbReference type="ChEBI" id="CHEBI:30616"/>
        <dbReference type="ChEBI" id="CHEBI:43474"/>
        <dbReference type="ChEBI" id="CHEBI:456216"/>
        <dbReference type="EC" id="3.6.4.13"/>
    </reaction>
</comment>
<feature type="compositionally biased region" description="Basic and acidic residues" evidence="9">
    <location>
        <begin position="767"/>
        <end position="787"/>
    </location>
</feature>
<feature type="domain" description="DEAD-box RNA helicase Q" evidence="12">
    <location>
        <begin position="39"/>
        <end position="67"/>
    </location>
</feature>
<dbReference type="PROSITE" id="PS51195">
    <property type="entry name" value="Q_MOTIF"/>
    <property type="match status" value="1"/>
</dbReference>
<dbReference type="InterPro" id="IPR001650">
    <property type="entry name" value="Helicase_C-like"/>
</dbReference>